<evidence type="ECO:0000313" key="3">
    <source>
        <dbReference type="Proteomes" id="UP000887013"/>
    </source>
</evidence>
<name>A0A8X6TS94_NEPPI</name>
<dbReference type="Proteomes" id="UP000887013">
    <property type="component" value="Unassembled WGS sequence"/>
</dbReference>
<reference evidence="2" key="1">
    <citation type="submission" date="2020-08" db="EMBL/GenBank/DDBJ databases">
        <title>Multicomponent nature underlies the extraordinary mechanical properties of spider dragline silk.</title>
        <authorList>
            <person name="Kono N."/>
            <person name="Nakamura H."/>
            <person name="Mori M."/>
            <person name="Yoshida Y."/>
            <person name="Ohtoshi R."/>
            <person name="Malay A.D."/>
            <person name="Moran D.A.P."/>
            <person name="Tomita M."/>
            <person name="Numata K."/>
            <person name="Arakawa K."/>
        </authorList>
    </citation>
    <scope>NUCLEOTIDE SEQUENCE</scope>
</reference>
<keyword evidence="3" id="KW-1185">Reference proteome</keyword>
<proteinExistence type="predicted"/>
<sequence>MVTFECIIPQEYHPTVLSIRGSKEQNVRRQFNVTIKLNYREKPEDADKVMMNGDAHADDFEAEFQANFEAQRDNLRKDVKPQKNLEDENRKTCNLRRRKPKSYRVGDLCRLEEQLSSGRPSSVVLNEHSRPTSPPEEASKKSAARNQSREDDHEKETLHVAEESFYFRRHCGNVNDFNFDD</sequence>
<gene>
    <name evidence="2" type="ORF">NPIL_151541</name>
</gene>
<dbReference type="EMBL" id="BMAW01016703">
    <property type="protein sequence ID" value="GFT50333.1"/>
    <property type="molecule type" value="Genomic_DNA"/>
</dbReference>
<evidence type="ECO:0000256" key="1">
    <source>
        <dbReference type="SAM" id="MobiDB-lite"/>
    </source>
</evidence>
<accession>A0A8X6TS94</accession>
<comment type="caution">
    <text evidence="2">The sequence shown here is derived from an EMBL/GenBank/DDBJ whole genome shotgun (WGS) entry which is preliminary data.</text>
</comment>
<dbReference type="AlphaFoldDB" id="A0A8X6TS94"/>
<feature type="compositionally biased region" description="Basic and acidic residues" evidence="1">
    <location>
        <begin position="73"/>
        <end position="91"/>
    </location>
</feature>
<evidence type="ECO:0000313" key="2">
    <source>
        <dbReference type="EMBL" id="GFT50333.1"/>
    </source>
</evidence>
<feature type="region of interest" description="Disordered" evidence="1">
    <location>
        <begin position="73"/>
        <end position="99"/>
    </location>
</feature>
<organism evidence="2 3">
    <name type="scientific">Nephila pilipes</name>
    <name type="common">Giant wood spider</name>
    <name type="synonym">Nephila maculata</name>
    <dbReference type="NCBI Taxonomy" id="299642"/>
    <lineage>
        <taxon>Eukaryota</taxon>
        <taxon>Metazoa</taxon>
        <taxon>Ecdysozoa</taxon>
        <taxon>Arthropoda</taxon>
        <taxon>Chelicerata</taxon>
        <taxon>Arachnida</taxon>
        <taxon>Araneae</taxon>
        <taxon>Araneomorphae</taxon>
        <taxon>Entelegynae</taxon>
        <taxon>Araneoidea</taxon>
        <taxon>Nephilidae</taxon>
        <taxon>Nephila</taxon>
    </lineage>
</organism>
<feature type="region of interest" description="Disordered" evidence="1">
    <location>
        <begin position="116"/>
        <end position="158"/>
    </location>
</feature>
<feature type="compositionally biased region" description="Basic and acidic residues" evidence="1">
    <location>
        <begin position="147"/>
        <end position="158"/>
    </location>
</feature>
<protein>
    <submittedName>
        <fullName evidence="2">Uncharacterized protein</fullName>
    </submittedName>
</protein>